<organism evidence="2 3">
    <name type="scientific">Bosea vaviloviae</name>
    <dbReference type="NCBI Taxonomy" id="1526658"/>
    <lineage>
        <taxon>Bacteria</taxon>
        <taxon>Pseudomonadati</taxon>
        <taxon>Pseudomonadota</taxon>
        <taxon>Alphaproteobacteria</taxon>
        <taxon>Hyphomicrobiales</taxon>
        <taxon>Boseaceae</taxon>
        <taxon>Bosea</taxon>
    </lineage>
</organism>
<protein>
    <submittedName>
        <fullName evidence="2">Endonuclease</fullName>
    </submittedName>
</protein>
<dbReference type="Pfam" id="PF14267">
    <property type="entry name" value="DUF4357"/>
    <property type="match status" value="1"/>
</dbReference>
<dbReference type="GO" id="GO:0004519">
    <property type="term" value="F:endonuclease activity"/>
    <property type="evidence" value="ECO:0007669"/>
    <property type="project" value="UniProtKB-KW"/>
</dbReference>
<sequence length="307" mass="33629">MTVLGLSVRLYLVDGSPTGVLTAEIMNWTGHVLVAPRSRLGDALQRDEASRTGVYFLVGDDPEQPTKSRVYIGEGDSVVDRIKSHAKDSAKDFWNRACLVTSKDMNLTKAHVRYLENRFIDLTKQADRANVANGNEPSPKALPESDIADMEFFISQVQVVLPVVGFDFLRPKAKPTFSDSIPVSAPATASSLELVLASSKHGYEARAIELDGEFTVLAGSRATTKSDFVSNGYGPLRQQLIKDNRIVPSADPQFLEFAEDVAFPSASAAAAVITNRNTNGRTAWRLVRTNQTLKEWQDAQLGLVFDL</sequence>
<keyword evidence="2" id="KW-0540">Nuclease</keyword>
<evidence type="ECO:0000313" key="2">
    <source>
        <dbReference type="EMBL" id="KPH81918.1"/>
    </source>
</evidence>
<dbReference type="InterPro" id="IPR025579">
    <property type="entry name" value="DUF4357"/>
</dbReference>
<evidence type="ECO:0000313" key="3">
    <source>
        <dbReference type="Proteomes" id="UP000037822"/>
    </source>
</evidence>
<comment type="caution">
    <text evidence="2">The sequence shown here is derived from an EMBL/GenBank/DDBJ whole genome shotgun (WGS) entry which is preliminary data.</text>
</comment>
<evidence type="ECO:0000259" key="1">
    <source>
        <dbReference type="Pfam" id="PF14267"/>
    </source>
</evidence>
<dbReference type="PATRIC" id="fig|1526658.3.peg.5560"/>
<name>A0A0N1F6P6_9HYPH</name>
<dbReference type="Proteomes" id="UP000037822">
    <property type="component" value="Unassembled WGS sequence"/>
</dbReference>
<dbReference type="CDD" id="cd10447">
    <property type="entry name" value="GIY-YIG_unchar_2"/>
    <property type="match status" value="1"/>
</dbReference>
<dbReference type="OrthoDB" id="2656488at2"/>
<dbReference type="EMBL" id="LGSZ01000025">
    <property type="protein sequence ID" value="KPH81918.1"/>
    <property type="molecule type" value="Genomic_DNA"/>
</dbReference>
<accession>A0A0N1F6P6</accession>
<feature type="domain" description="DUF4357" evidence="1">
    <location>
        <begin position="237"/>
        <end position="293"/>
    </location>
</feature>
<gene>
    <name evidence="2" type="ORF">AE618_05835</name>
</gene>
<keyword evidence="2" id="KW-0255">Endonuclease</keyword>
<keyword evidence="2" id="KW-0378">Hydrolase</keyword>
<keyword evidence="3" id="KW-1185">Reference proteome</keyword>
<dbReference type="AlphaFoldDB" id="A0A0N1F6P6"/>
<reference evidence="2 3" key="1">
    <citation type="submission" date="2015-07" db="EMBL/GenBank/DDBJ databases">
        <title>Whole genome sequencing of Bosea vaviloviae isolated from cave pool.</title>
        <authorList>
            <person name="Tan N.E.H."/>
            <person name="Lee Y.P."/>
            <person name="Gan H.M."/>
            <person name="Barton H."/>
            <person name="Savka M.A."/>
        </authorList>
    </citation>
    <scope>NUCLEOTIDE SEQUENCE [LARGE SCALE GENOMIC DNA]</scope>
    <source>
        <strain evidence="2 3">SD260</strain>
    </source>
</reference>
<proteinExistence type="predicted"/>